<evidence type="ECO:0000256" key="1">
    <source>
        <dbReference type="SAM" id="Phobius"/>
    </source>
</evidence>
<keyword evidence="1" id="KW-1133">Transmembrane helix</keyword>
<protein>
    <submittedName>
        <fullName evidence="2">Uncharacterized protein</fullName>
    </submittedName>
</protein>
<reference evidence="2" key="1">
    <citation type="submission" date="2020-07" db="EMBL/GenBank/DDBJ databases">
        <title>Multicomponent nature underlies the extraordinary mechanical properties of spider dragline silk.</title>
        <authorList>
            <person name="Kono N."/>
            <person name="Nakamura H."/>
            <person name="Mori M."/>
            <person name="Yoshida Y."/>
            <person name="Ohtoshi R."/>
            <person name="Malay A.D."/>
            <person name="Moran D.A.P."/>
            <person name="Tomita M."/>
            <person name="Numata K."/>
            <person name="Arakawa K."/>
        </authorList>
    </citation>
    <scope>NUCLEOTIDE SEQUENCE</scope>
</reference>
<comment type="caution">
    <text evidence="2">The sequence shown here is derived from an EMBL/GenBank/DDBJ whole genome shotgun (WGS) entry which is preliminary data.</text>
</comment>
<dbReference type="Proteomes" id="UP000887116">
    <property type="component" value="Unassembled WGS sequence"/>
</dbReference>
<proteinExistence type="predicted"/>
<keyword evidence="1" id="KW-0472">Membrane</keyword>
<evidence type="ECO:0000313" key="3">
    <source>
        <dbReference type="Proteomes" id="UP000887116"/>
    </source>
</evidence>
<feature type="transmembrane region" description="Helical" evidence="1">
    <location>
        <begin position="14"/>
        <end position="40"/>
    </location>
</feature>
<keyword evidence="1" id="KW-0812">Transmembrane</keyword>
<accession>A0A8X6JK00</accession>
<keyword evidence="3" id="KW-1185">Reference proteome</keyword>
<sequence>MAVKHIRKRLYQAIMLPLIALFFIAAAPFVALSLLVFNIWNTESINKALKYIIIAPLVVLYLPCAMLALVLHLSISTLLTVAKITLFPEFFLSLRIKEGIKFSRVFSLSITQFHNMDFYAYIKDSKTFFKIKDSNRKLLVALLKDNDFSIQDDTPFHFYETHLEFVTDVTTKISDKEKSKIIFDYLGLSNLKPLIQKDSYGERRLYEIYNTHEKLIKVVNDIDIGLLKTLLKLNEYSVRNPKYMCISRLSNVIDLFDNNDLVKNMSDAFRNKQILAVQMAEYLSIFLGHEYNGYYSKKVMQDNLKKLFLKKDLIDNLSSNLGAQSSLMLIIKYFLRKEMSEREFDNLTSMLEDKNMIDNLKHIDDINNVLPHTLECNGYSTFLGLREIFDLKTAASDISNLHLLLANNREVIKSRCEFVFSIIKDTKIEDLAYGSFISKVRDKMSHYLSHLLIFEGTLFSDISNTFRSQVIIILFFPLFEFEEDLHITLEERWEKIWKRKFTELFVTQKYEQITQESLAKIQDLTIKDLSGIPETEEIEEFLKNKGITNLKDLSLLAKLIEDGIHTVNTIAERISLKKDMIQTICDAFADSSNFFPKRTPPSLLDLCKTNIIKSSLTEQISC</sequence>
<dbReference type="AlphaFoldDB" id="A0A8X6JK00"/>
<gene>
    <name evidence="2" type="primary">EA652_0936</name>
    <name evidence="2" type="ORF">TNCT_503131</name>
</gene>
<evidence type="ECO:0000313" key="2">
    <source>
        <dbReference type="EMBL" id="GFR09576.1"/>
    </source>
</evidence>
<organism evidence="2 3">
    <name type="scientific">Trichonephila clavata</name>
    <name type="common">Joro spider</name>
    <name type="synonym">Nephila clavata</name>
    <dbReference type="NCBI Taxonomy" id="2740835"/>
    <lineage>
        <taxon>Eukaryota</taxon>
        <taxon>Metazoa</taxon>
        <taxon>Ecdysozoa</taxon>
        <taxon>Arthropoda</taxon>
        <taxon>Chelicerata</taxon>
        <taxon>Arachnida</taxon>
        <taxon>Araneae</taxon>
        <taxon>Araneomorphae</taxon>
        <taxon>Entelegynae</taxon>
        <taxon>Araneoidea</taxon>
        <taxon>Nephilidae</taxon>
        <taxon>Trichonephila</taxon>
    </lineage>
</organism>
<name>A0A8X6JK00_TRICU</name>
<dbReference type="OrthoDB" id="8363150at2759"/>
<dbReference type="EMBL" id="BMAO01006561">
    <property type="protein sequence ID" value="GFR09576.1"/>
    <property type="molecule type" value="Genomic_DNA"/>
</dbReference>
<feature type="transmembrane region" description="Helical" evidence="1">
    <location>
        <begin position="52"/>
        <end position="75"/>
    </location>
</feature>